<gene>
    <name evidence="2" type="ORF">FSC09_17795</name>
</gene>
<evidence type="ECO:0000313" key="2">
    <source>
        <dbReference type="EMBL" id="QIC72211.1"/>
    </source>
</evidence>
<dbReference type="EMBL" id="CP044462">
    <property type="protein sequence ID" value="QIC72211.1"/>
    <property type="molecule type" value="Genomic_DNA"/>
</dbReference>
<dbReference type="RefSeq" id="WP_163146738.1">
    <property type="nucleotide sequence ID" value="NZ_CP044462.1"/>
</dbReference>
<protein>
    <recommendedName>
        <fullName evidence="1">MvaI/BcnI restriction endonuclease domain-containing protein</fullName>
    </recommendedName>
</protein>
<evidence type="ECO:0000313" key="3">
    <source>
        <dbReference type="Proteomes" id="UP000503440"/>
    </source>
</evidence>
<dbReference type="Pfam" id="PF15515">
    <property type="entry name" value="MvaI_BcnI"/>
    <property type="match status" value="1"/>
</dbReference>
<accession>A0A6C0Y7J6</accession>
<proteinExistence type="predicted"/>
<dbReference type="AlphaFoldDB" id="A0A6C0Y7J6"/>
<evidence type="ECO:0000259" key="1">
    <source>
        <dbReference type="Pfam" id="PF15515"/>
    </source>
</evidence>
<dbReference type="Gene3D" id="3.40.210.20">
    <property type="entry name" value="MvaI/BcnI restriction endonuclease, catalytic domain"/>
    <property type="match status" value="1"/>
</dbReference>
<dbReference type="InterPro" id="IPR043004">
    <property type="entry name" value="MvaI_BcnI_cat"/>
</dbReference>
<feature type="domain" description="MvaI/BcnI restriction endonuclease" evidence="1">
    <location>
        <begin position="185"/>
        <end position="427"/>
    </location>
</feature>
<sequence>MATIRQMSQTMQALGATRILLKPLSNNDNSKQQIYFGGNFEVLQDFPLGEIRADGESSKGPIFKAPLKLFWITPEGETEEATGSQIILYPKYPEIRLSGFLRGCSLAPSKIMKPPTPEERALYASQKRGMILGLAEDKVFAYTGSWDEKISGEIQEYAEQNQDRQVLSVFYEYYSSLTDSQELLIGKLKDIYLKGPIRSRRLDKDGTVIFYEAPNGAGFTLECEFGIIPNGKASPDFLDWELKTRSKSSTTLMTPEPDIGLYRDSYANFMNTHANRRQPQQLYFTAKHQTGIRNPETCLTLFIEGYDLEKKKITLSEGGYFLKNDNGEVAAGWTFSKLLNHWKNKHTKTCYVSYTNLKLEGSTYYQFGPKVSLAKGASIEKFLDALATGIVVHDPGCKYALDVNTGKWKQKKRNQFRVSAVNSACLYDEYKELDLSSDK</sequence>
<keyword evidence="2" id="KW-0614">Plasmid</keyword>
<geneLocation type="plasmid" evidence="3">
    <name>pb18-7</name>
</geneLocation>
<organism evidence="2 3">
    <name type="scientific">Acinetobacter indicus</name>
    <dbReference type="NCBI Taxonomy" id="756892"/>
    <lineage>
        <taxon>Bacteria</taxon>
        <taxon>Pseudomonadati</taxon>
        <taxon>Pseudomonadota</taxon>
        <taxon>Gammaproteobacteria</taxon>
        <taxon>Moraxellales</taxon>
        <taxon>Moraxellaceae</taxon>
        <taxon>Acinetobacter</taxon>
    </lineage>
</organism>
<reference evidence="2 3" key="1">
    <citation type="submission" date="2019-09" db="EMBL/GenBank/DDBJ databases">
        <title>Non-baumannii Acinetobacter spp. carrying blaNDM-1 isolated in China.</title>
        <authorList>
            <person name="Cui C."/>
            <person name="Chen C."/>
            <person name="Sun J."/>
            <person name="Liu Y."/>
        </authorList>
    </citation>
    <scope>NUCLEOTIDE SEQUENCE [LARGE SCALE GENOMIC DNA]</scope>
    <source>
        <strain evidence="2 3">B18</strain>
        <plasmid evidence="3">pb18-7</plasmid>
    </source>
</reference>
<dbReference type="InterPro" id="IPR029127">
    <property type="entry name" value="MvaI_BcnI"/>
</dbReference>
<dbReference type="Proteomes" id="UP000503440">
    <property type="component" value="Plasmid pB18-7"/>
</dbReference>
<name>A0A6C0Y7J6_9GAMM</name>